<evidence type="ECO:0000313" key="3">
    <source>
        <dbReference type="EMBL" id="KAK7864401.1"/>
    </source>
</evidence>
<keyword evidence="4" id="KW-1185">Reference proteome</keyword>
<sequence length="495" mass="55359">MGDNAESHNSDDQREEAAGGTSRQRNLSESSVSGDESSDGKRLSLRTTQTFAMSGVPASPPKFVSLEEIIKAANGMNNLVLAHEIAVDRDFKLEKLNPPENSLRKQVRDTMHKAFWNLLKEQLDEDPPNYSQALVLLEDIKQGLLSVLLPQHTMMKQNVLEILDSKLIEQQVEAGTLNFKEYAHYVISLMGKMCAPARDEKIKELTEMTDVVEVFQGILELLDLMRLDMVNFTIQLIRPGIIASSIEYERQKFKEFLAVQQDGLAITRVWLLKHLPSTEVEDSSPDGVKKLTEAALGEAYLELLEWAVDSPFPETVVLDEARFRELAVRVYHLTIIGAILLLVASCAPSLQGVASFREIVKKHLQTFLSDIKADEELQRAIDNISVQILKDVNDSLKSHGFRELDESTTNVLLVQVKAVSEANHRIKDLVSKRIKEFLLQTIMSPTAAPVRVPPGLSTLQAELTSITGNFLRLVSHNRSVFSEYYIDIVSAAVSK</sequence>
<gene>
    <name evidence="3" type="ORF">R5R35_000444</name>
</gene>
<proteinExistence type="inferred from homology"/>
<evidence type="ECO:0000256" key="1">
    <source>
        <dbReference type="ARBA" id="ARBA00010954"/>
    </source>
</evidence>
<accession>A0AAN9VKF2</accession>
<reference evidence="3 4" key="1">
    <citation type="submission" date="2024-03" db="EMBL/GenBank/DDBJ databases">
        <title>The genome assembly and annotation of the cricket Gryllus longicercus Weissman &amp; Gray.</title>
        <authorList>
            <person name="Szrajer S."/>
            <person name="Gray D."/>
            <person name="Ylla G."/>
        </authorList>
    </citation>
    <scope>NUCLEOTIDE SEQUENCE [LARGE SCALE GENOMIC DNA]</scope>
    <source>
        <strain evidence="3">DAG 2021-001</strain>
        <tissue evidence="3">Whole body minus gut</tissue>
    </source>
</reference>
<protein>
    <recommendedName>
        <fullName evidence="5">T-complex protein 11-like protein 1</fullName>
    </recommendedName>
</protein>
<name>A0AAN9VKF2_9ORTH</name>
<feature type="region of interest" description="Disordered" evidence="2">
    <location>
        <begin position="1"/>
        <end position="42"/>
    </location>
</feature>
<evidence type="ECO:0008006" key="5">
    <source>
        <dbReference type="Google" id="ProtNLM"/>
    </source>
</evidence>
<comment type="caution">
    <text evidence="3">The sequence shown here is derived from an EMBL/GenBank/DDBJ whole genome shotgun (WGS) entry which is preliminary data.</text>
</comment>
<dbReference type="EMBL" id="JAZDUA010000203">
    <property type="protein sequence ID" value="KAK7864401.1"/>
    <property type="molecule type" value="Genomic_DNA"/>
</dbReference>
<dbReference type="Pfam" id="PF05794">
    <property type="entry name" value="Tcp11"/>
    <property type="match status" value="1"/>
</dbReference>
<dbReference type="AlphaFoldDB" id="A0AAN9VKF2"/>
<dbReference type="Proteomes" id="UP001378592">
    <property type="component" value="Unassembled WGS sequence"/>
</dbReference>
<evidence type="ECO:0000313" key="4">
    <source>
        <dbReference type="Proteomes" id="UP001378592"/>
    </source>
</evidence>
<feature type="compositionally biased region" description="Basic and acidic residues" evidence="2">
    <location>
        <begin position="1"/>
        <end position="17"/>
    </location>
</feature>
<organism evidence="3 4">
    <name type="scientific">Gryllus longicercus</name>
    <dbReference type="NCBI Taxonomy" id="2509291"/>
    <lineage>
        <taxon>Eukaryota</taxon>
        <taxon>Metazoa</taxon>
        <taxon>Ecdysozoa</taxon>
        <taxon>Arthropoda</taxon>
        <taxon>Hexapoda</taxon>
        <taxon>Insecta</taxon>
        <taxon>Pterygota</taxon>
        <taxon>Neoptera</taxon>
        <taxon>Polyneoptera</taxon>
        <taxon>Orthoptera</taxon>
        <taxon>Ensifera</taxon>
        <taxon>Gryllidea</taxon>
        <taxon>Grylloidea</taxon>
        <taxon>Gryllidae</taxon>
        <taxon>Gryllinae</taxon>
        <taxon>Gryllus</taxon>
    </lineage>
</organism>
<dbReference type="PANTHER" id="PTHR12832:SF11">
    <property type="entry name" value="LD23868P"/>
    <property type="match status" value="1"/>
</dbReference>
<comment type="similarity">
    <text evidence="1">Belongs to the TCP11 family.</text>
</comment>
<dbReference type="InterPro" id="IPR008862">
    <property type="entry name" value="Tcp11"/>
</dbReference>
<evidence type="ECO:0000256" key="2">
    <source>
        <dbReference type="SAM" id="MobiDB-lite"/>
    </source>
</evidence>
<dbReference type="PANTHER" id="PTHR12832">
    <property type="entry name" value="TESTIS-SPECIFIC PROTEIN PBS13 T-COMPLEX 11"/>
    <property type="match status" value="1"/>
</dbReference>
<dbReference type="GO" id="GO:0007165">
    <property type="term" value="P:signal transduction"/>
    <property type="evidence" value="ECO:0007669"/>
    <property type="project" value="TreeGrafter"/>
</dbReference>